<gene>
    <name evidence="1" type="ORF">AG1IA_00679</name>
</gene>
<accession>L8X876</accession>
<proteinExistence type="predicted"/>
<keyword evidence="2" id="KW-1185">Reference proteome</keyword>
<evidence type="ECO:0000313" key="1">
    <source>
        <dbReference type="EMBL" id="ELU45277.1"/>
    </source>
</evidence>
<organism evidence="1 2">
    <name type="scientific">Thanatephorus cucumeris (strain AG1-IA)</name>
    <name type="common">Rice sheath blight fungus</name>
    <name type="synonym">Rhizoctonia solani</name>
    <dbReference type="NCBI Taxonomy" id="983506"/>
    <lineage>
        <taxon>Eukaryota</taxon>
        <taxon>Fungi</taxon>
        <taxon>Dikarya</taxon>
        <taxon>Basidiomycota</taxon>
        <taxon>Agaricomycotina</taxon>
        <taxon>Agaricomycetes</taxon>
        <taxon>Cantharellales</taxon>
        <taxon>Ceratobasidiaceae</taxon>
        <taxon>Rhizoctonia</taxon>
        <taxon>Rhizoctonia solani AG-1</taxon>
    </lineage>
</organism>
<dbReference type="AlphaFoldDB" id="L8X876"/>
<dbReference type="HOGENOM" id="CLU_2499411_0_0_1"/>
<sequence>MIFVLTSDLKDKPRLDIPALVAICAAVWIQMDLRMESIARHIARELRAIAYKYVLVVSTDYQGAYAYPSPLCYKHLTTSKCRSAPR</sequence>
<name>L8X876_THACA</name>
<reference evidence="1 2" key="1">
    <citation type="journal article" date="2013" name="Nat. Commun.">
        <title>The evolution and pathogenic mechanisms of the rice sheath blight pathogen.</title>
        <authorList>
            <person name="Zheng A."/>
            <person name="Lin R."/>
            <person name="Xu L."/>
            <person name="Qin P."/>
            <person name="Tang C."/>
            <person name="Ai P."/>
            <person name="Zhang D."/>
            <person name="Liu Y."/>
            <person name="Sun Z."/>
            <person name="Feng H."/>
            <person name="Wang Y."/>
            <person name="Chen Y."/>
            <person name="Liang X."/>
            <person name="Fu R."/>
            <person name="Li Q."/>
            <person name="Zhang J."/>
            <person name="Yu X."/>
            <person name="Xie Z."/>
            <person name="Ding L."/>
            <person name="Guan P."/>
            <person name="Tang J."/>
            <person name="Liang Y."/>
            <person name="Wang S."/>
            <person name="Deng Q."/>
            <person name="Li S."/>
            <person name="Zhu J."/>
            <person name="Wang L."/>
            <person name="Liu H."/>
            <person name="Li P."/>
        </authorList>
    </citation>
    <scope>NUCLEOTIDE SEQUENCE [LARGE SCALE GENOMIC DNA]</scope>
    <source>
        <strain evidence="2">AG-1 IA</strain>
    </source>
</reference>
<dbReference type="Proteomes" id="UP000011668">
    <property type="component" value="Unassembled WGS sequence"/>
</dbReference>
<protein>
    <submittedName>
        <fullName evidence="1">Uncharacterized protein</fullName>
    </submittedName>
</protein>
<evidence type="ECO:0000313" key="2">
    <source>
        <dbReference type="Proteomes" id="UP000011668"/>
    </source>
</evidence>
<comment type="caution">
    <text evidence="1">The sequence shown here is derived from an EMBL/GenBank/DDBJ whole genome shotgun (WGS) entry which is preliminary data.</text>
</comment>
<dbReference type="EMBL" id="AFRT01000110">
    <property type="protein sequence ID" value="ELU45277.1"/>
    <property type="molecule type" value="Genomic_DNA"/>
</dbReference>